<protein>
    <submittedName>
        <fullName evidence="1">Uncharacterized protein</fullName>
    </submittedName>
</protein>
<accession>A0A448Z808</accession>
<gene>
    <name evidence="1" type="ORF">PSNMU_V1.4_AUG-EV-PASAV3_0050250</name>
</gene>
<dbReference type="Proteomes" id="UP000291116">
    <property type="component" value="Unassembled WGS sequence"/>
</dbReference>
<organism evidence="1 2">
    <name type="scientific">Pseudo-nitzschia multistriata</name>
    <dbReference type="NCBI Taxonomy" id="183589"/>
    <lineage>
        <taxon>Eukaryota</taxon>
        <taxon>Sar</taxon>
        <taxon>Stramenopiles</taxon>
        <taxon>Ochrophyta</taxon>
        <taxon>Bacillariophyta</taxon>
        <taxon>Bacillariophyceae</taxon>
        <taxon>Bacillariophycidae</taxon>
        <taxon>Bacillariales</taxon>
        <taxon>Bacillariaceae</taxon>
        <taxon>Pseudo-nitzschia</taxon>
    </lineage>
</organism>
<name>A0A448Z808_9STRA</name>
<dbReference type="EMBL" id="CAACVS010000159">
    <property type="protein sequence ID" value="VEU38187.1"/>
    <property type="molecule type" value="Genomic_DNA"/>
</dbReference>
<reference evidence="1 2" key="1">
    <citation type="submission" date="2019-01" db="EMBL/GenBank/DDBJ databases">
        <authorList>
            <person name="Ferrante I. M."/>
        </authorList>
    </citation>
    <scope>NUCLEOTIDE SEQUENCE [LARGE SCALE GENOMIC DNA]</scope>
    <source>
        <strain evidence="1 2">B856</strain>
    </source>
</reference>
<dbReference type="AlphaFoldDB" id="A0A448Z808"/>
<evidence type="ECO:0000313" key="1">
    <source>
        <dbReference type="EMBL" id="VEU38187.1"/>
    </source>
</evidence>
<feature type="non-terminal residue" evidence="1">
    <location>
        <position position="1"/>
    </location>
</feature>
<keyword evidence="2" id="KW-1185">Reference proteome</keyword>
<evidence type="ECO:0000313" key="2">
    <source>
        <dbReference type="Proteomes" id="UP000291116"/>
    </source>
</evidence>
<proteinExistence type="predicted"/>
<sequence length="34" mass="3912">SLPLQNDHWDRTTFSLVHGFWMKAGELDLVANRG</sequence>